<keyword evidence="4" id="KW-1185">Reference proteome</keyword>
<dbReference type="Pfam" id="PF08808">
    <property type="entry name" value="RES"/>
    <property type="match status" value="1"/>
</dbReference>
<evidence type="ECO:0000259" key="2">
    <source>
        <dbReference type="SMART" id="SM00953"/>
    </source>
</evidence>
<reference evidence="3 4" key="1">
    <citation type="submission" date="2019-07" db="EMBL/GenBank/DDBJ databases">
        <title>complete genome sequencing of Ornithinimicrobium sp. H23M54.</title>
        <authorList>
            <person name="Bae J.-W."/>
            <person name="Lee S.-Y."/>
        </authorList>
    </citation>
    <scope>NUCLEOTIDE SEQUENCE [LARGE SCALE GENOMIC DNA]</scope>
    <source>
        <strain evidence="3 4">H23M54</strain>
    </source>
</reference>
<dbReference type="OrthoDB" id="5191576at2"/>
<evidence type="ECO:0000256" key="1">
    <source>
        <dbReference type="SAM" id="MobiDB-lite"/>
    </source>
</evidence>
<dbReference type="InterPro" id="IPR014914">
    <property type="entry name" value="RES_dom"/>
</dbReference>
<feature type="domain" description="RES" evidence="2">
    <location>
        <begin position="25"/>
        <end position="159"/>
    </location>
</feature>
<organism evidence="3 4">
    <name type="scientific">Ornithinimicrobium ciconiae</name>
    <dbReference type="NCBI Taxonomy" id="2594265"/>
    <lineage>
        <taxon>Bacteria</taxon>
        <taxon>Bacillati</taxon>
        <taxon>Actinomycetota</taxon>
        <taxon>Actinomycetes</taxon>
        <taxon>Micrococcales</taxon>
        <taxon>Ornithinimicrobiaceae</taxon>
        <taxon>Ornithinimicrobium</taxon>
    </lineage>
</organism>
<sequence>MPTLDVDEDSLHSVFVRHIPHNADPLYQPPDPPDGRWQHGRVIAAWYFADEQATAWAEWYRALAGTGLPPAHAVPRDLWRWQVELDRVALLDDDDRLRRVGLPPPLPTISQWPACQVIGEQLHRDGYQAILVASAARPQHRNLVVFRERREVAGCMPQAPPTPITDVPPVPRGMRT</sequence>
<feature type="region of interest" description="Disordered" evidence="1">
    <location>
        <begin position="156"/>
        <end position="176"/>
    </location>
</feature>
<dbReference type="EMBL" id="CP041616">
    <property type="protein sequence ID" value="QDO88059.1"/>
    <property type="molecule type" value="Genomic_DNA"/>
</dbReference>
<dbReference type="KEGG" id="orz:FNH13_06600"/>
<evidence type="ECO:0000313" key="4">
    <source>
        <dbReference type="Proteomes" id="UP000315395"/>
    </source>
</evidence>
<feature type="compositionally biased region" description="Pro residues" evidence="1">
    <location>
        <begin position="158"/>
        <end position="176"/>
    </location>
</feature>
<gene>
    <name evidence="3" type="ORF">FNH13_06600</name>
</gene>
<dbReference type="AlphaFoldDB" id="A0A516G962"/>
<accession>A0A516G962</accession>
<protein>
    <submittedName>
        <fullName evidence="3">RES domain-containing protein</fullName>
    </submittedName>
</protein>
<name>A0A516G962_9MICO</name>
<dbReference type="RefSeq" id="WP_143782734.1">
    <property type="nucleotide sequence ID" value="NZ_CP041616.1"/>
</dbReference>
<proteinExistence type="predicted"/>
<dbReference type="Proteomes" id="UP000315395">
    <property type="component" value="Chromosome"/>
</dbReference>
<dbReference type="SMART" id="SM00953">
    <property type="entry name" value="RES"/>
    <property type="match status" value="1"/>
</dbReference>
<evidence type="ECO:0000313" key="3">
    <source>
        <dbReference type="EMBL" id="QDO88059.1"/>
    </source>
</evidence>